<dbReference type="Proteomes" id="UP000002747">
    <property type="component" value="Chromosome"/>
</dbReference>
<feature type="transmembrane region" description="Helical" evidence="1">
    <location>
        <begin position="66"/>
        <end position="86"/>
    </location>
</feature>
<sequence>MQPKSDLKYYESTNKLEKYMDNQNQNFNSNTIPDHQELFIPNGQSLSSIEGVKWISEAWKLAKSNWGMWILFCVIYLIFVAGFQFIPFIGGFVGIFNPVFIGGIIAACEQQRTTGEFELELLFNGFQKNFASLLGVGALSFGIIFLGIIAMLIIDGEEITEILFSILLNQNASLKIFEYSSPTLFFSVFALTISYIIAIALTWFAPALIIIHNLKFGAAISMNLKAVKKNLLPGLLFFIISTVLIIISLITFGLGFLISMPILLVSYYSSYRSIFISKENVSSLTA</sequence>
<evidence type="ECO:0000313" key="2">
    <source>
        <dbReference type="EMBL" id="CAQ84927.1"/>
    </source>
</evidence>
<name>C7BQF2_PHOAA</name>
<dbReference type="eggNOG" id="COG5473">
    <property type="taxonomic scope" value="Bacteria"/>
</dbReference>
<dbReference type="NCBIfam" id="NF041043">
    <property type="entry name" value="BPSS1780_fam"/>
    <property type="match status" value="1"/>
</dbReference>
<reference evidence="2 3" key="1">
    <citation type="journal article" date="2009" name="BMC Genomics">
        <title>Comparative genomics of the emerging human pathogen Photorhabdus asymbiotica with the insect pathogen Photorhabdus luminescens.</title>
        <authorList>
            <person name="Wilkinson P."/>
            <person name="Waterfield N.R."/>
            <person name="Crossman L."/>
            <person name="Corton C."/>
            <person name="Sanchez-Contreras M."/>
            <person name="Vlisidou I."/>
            <person name="Barron A."/>
            <person name="Bignell A."/>
            <person name="Clark L."/>
            <person name="Ormond D."/>
            <person name="Mayho M."/>
            <person name="Bason N."/>
            <person name="Smith F."/>
            <person name="Simmonds M."/>
            <person name="Churcher C."/>
            <person name="Harris D."/>
            <person name="Thompson N.R."/>
            <person name="Quail M."/>
            <person name="Parkhill J."/>
            <person name="ffrench-Constant R.H."/>
        </authorList>
    </citation>
    <scope>NUCLEOTIDE SEQUENCE [LARGE SCALE GENOMIC DNA]</scope>
    <source>
        <strain evidence="3">ATCC 43949 / 3105-77</strain>
    </source>
</reference>
<protein>
    <submittedName>
        <fullName evidence="2">Transmembrane protein</fullName>
    </submittedName>
</protein>
<dbReference type="EMBL" id="FM162591">
    <property type="protein sequence ID" value="CAQ84927.1"/>
    <property type="molecule type" value="Genomic_DNA"/>
</dbReference>
<feature type="transmembrane region" description="Helical" evidence="1">
    <location>
        <begin position="92"/>
        <end position="109"/>
    </location>
</feature>
<keyword evidence="1" id="KW-0472">Membrane</keyword>
<dbReference type="KEGG" id="pay:PAU_02839"/>
<feature type="transmembrane region" description="Helical" evidence="1">
    <location>
        <begin position="231"/>
        <end position="264"/>
    </location>
</feature>
<feature type="transmembrane region" description="Helical" evidence="1">
    <location>
        <begin position="184"/>
        <end position="211"/>
    </location>
</feature>
<keyword evidence="1" id="KW-1133">Transmembrane helix</keyword>
<proteinExistence type="predicted"/>
<organism evidence="2 3">
    <name type="scientific">Photorhabdus asymbiotica subsp. asymbiotica (strain ATCC 43949 / 3105-77)</name>
    <name type="common">Xenorhabdus luminescens (strain 2)</name>
    <dbReference type="NCBI Taxonomy" id="553480"/>
    <lineage>
        <taxon>Bacteria</taxon>
        <taxon>Pseudomonadati</taxon>
        <taxon>Pseudomonadota</taxon>
        <taxon>Gammaproteobacteria</taxon>
        <taxon>Enterobacterales</taxon>
        <taxon>Morganellaceae</taxon>
        <taxon>Photorhabdus</taxon>
    </lineage>
</organism>
<accession>C7BQF2</accession>
<evidence type="ECO:0000256" key="1">
    <source>
        <dbReference type="SAM" id="Phobius"/>
    </source>
</evidence>
<keyword evidence="1 2" id="KW-0812">Transmembrane</keyword>
<feature type="transmembrane region" description="Helical" evidence="1">
    <location>
        <begin position="130"/>
        <end position="154"/>
    </location>
</feature>
<dbReference type="InterPro" id="IPR047798">
    <property type="entry name" value="BPSS1780-like"/>
</dbReference>
<dbReference type="AlphaFoldDB" id="C7BQF2"/>
<gene>
    <name evidence="2" type="ordered locus">PAU_02839</name>
</gene>
<evidence type="ECO:0000313" key="3">
    <source>
        <dbReference type="Proteomes" id="UP000002747"/>
    </source>
</evidence>